<dbReference type="InterPro" id="IPR017850">
    <property type="entry name" value="Alkaline_phosphatase_core_sf"/>
</dbReference>
<protein>
    <submittedName>
        <fullName evidence="1">Sulfatase</fullName>
    </submittedName>
</protein>
<sequence>MPFSCQDDLKYYEEFKFGKGLTHQRMTNLTGTQRVRNTQTGNVGQLTEYLQENYNNTILVVLGDHSARKILLGNEQVVKNDINSIFYDNSCNHQPFSNDQLFTTTGTINYPGDNPKYQQLFKDLTNKVIKTPVDHQDMVRTIYDLIGNQTASSRNERNPIEVGKNISANQQLRQHWSLRSTRNWQLARGIQVPLAWSGGRSFQRHLPNMRHRRSQERDQQIII</sequence>
<dbReference type="AlphaFoldDB" id="A0AA86PA70"/>
<proteinExistence type="predicted"/>
<reference evidence="1" key="1">
    <citation type="submission" date="2023-06" db="EMBL/GenBank/DDBJ databases">
        <authorList>
            <person name="Kurt Z."/>
        </authorList>
    </citation>
    <scope>NUCLEOTIDE SEQUENCE</scope>
</reference>
<evidence type="ECO:0000313" key="2">
    <source>
        <dbReference type="EMBL" id="CAL6019933.1"/>
    </source>
</evidence>
<comment type="caution">
    <text evidence="1">The sequence shown here is derived from an EMBL/GenBank/DDBJ whole genome shotgun (WGS) entry which is preliminary data.</text>
</comment>
<organism evidence="1">
    <name type="scientific">Hexamita inflata</name>
    <dbReference type="NCBI Taxonomy" id="28002"/>
    <lineage>
        <taxon>Eukaryota</taxon>
        <taxon>Metamonada</taxon>
        <taxon>Diplomonadida</taxon>
        <taxon>Hexamitidae</taxon>
        <taxon>Hexamitinae</taxon>
        <taxon>Hexamita</taxon>
    </lineage>
</organism>
<keyword evidence="3" id="KW-1185">Reference proteome</keyword>
<reference evidence="2 3" key="2">
    <citation type="submission" date="2024-07" db="EMBL/GenBank/DDBJ databases">
        <authorList>
            <person name="Akdeniz Z."/>
        </authorList>
    </citation>
    <scope>NUCLEOTIDE SEQUENCE [LARGE SCALE GENOMIC DNA]</scope>
</reference>
<accession>A0AA86PA70</accession>
<dbReference type="EMBL" id="CAXDID020000084">
    <property type="protein sequence ID" value="CAL6019933.1"/>
    <property type="molecule type" value="Genomic_DNA"/>
</dbReference>
<dbReference type="SUPFAM" id="SSF53649">
    <property type="entry name" value="Alkaline phosphatase-like"/>
    <property type="match status" value="1"/>
</dbReference>
<dbReference type="Gene3D" id="3.40.720.10">
    <property type="entry name" value="Alkaline Phosphatase, subunit A"/>
    <property type="match status" value="1"/>
</dbReference>
<evidence type="ECO:0000313" key="1">
    <source>
        <dbReference type="EMBL" id="CAI9934927.1"/>
    </source>
</evidence>
<name>A0AA86PA70_9EUKA</name>
<gene>
    <name evidence="1" type="ORF">HINF_LOCUS22572</name>
    <name evidence="2" type="ORF">HINF_LOCUS27186</name>
</gene>
<dbReference type="EMBL" id="CATOUU010000590">
    <property type="protein sequence ID" value="CAI9934927.1"/>
    <property type="molecule type" value="Genomic_DNA"/>
</dbReference>
<evidence type="ECO:0000313" key="3">
    <source>
        <dbReference type="Proteomes" id="UP001642409"/>
    </source>
</evidence>
<dbReference type="Proteomes" id="UP001642409">
    <property type="component" value="Unassembled WGS sequence"/>
</dbReference>